<dbReference type="Proteomes" id="UP001454036">
    <property type="component" value="Unassembled WGS sequence"/>
</dbReference>
<sequence length="103" mass="11594">MPSFDTNASPVSTLPPSVSSLQTQVHHTRNFTTTVIVALILQGDNQRTTNQASTSHANPFNPNNPQPLWFWRWKRTLRRIPAEPEDSSDSSRGQLAQHRSPSF</sequence>
<accession>A0AAV3PIH1</accession>
<proteinExistence type="predicted"/>
<evidence type="ECO:0000313" key="3">
    <source>
        <dbReference type="Proteomes" id="UP001454036"/>
    </source>
</evidence>
<organism evidence="2 3">
    <name type="scientific">Lithospermum erythrorhizon</name>
    <name type="common">Purple gromwell</name>
    <name type="synonym">Lithospermum officinale var. erythrorhizon</name>
    <dbReference type="NCBI Taxonomy" id="34254"/>
    <lineage>
        <taxon>Eukaryota</taxon>
        <taxon>Viridiplantae</taxon>
        <taxon>Streptophyta</taxon>
        <taxon>Embryophyta</taxon>
        <taxon>Tracheophyta</taxon>
        <taxon>Spermatophyta</taxon>
        <taxon>Magnoliopsida</taxon>
        <taxon>eudicotyledons</taxon>
        <taxon>Gunneridae</taxon>
        <taxon>Pentapetalae</taxon>
        <taxon>asterids</taxon>
        <taxon>lamiids</taxon>
        <taxon>Boraginales</taxon>
        <taxon>Boraginaceae</taxon>
        <taxon>Boraginoideae</taxon>
        <taxon>Lithospermeae</taxon>
        <taxon>Lithospermum</taxon>
    </lineage>
</organism>
<evidence type="ECO:0000313" key="2">
    <source>
        <dbReference type="EMBL" id="GAA0149973.1"/>
    </source>
</evidence>
<feature type="region of interest" description="Disordered" evidence="1">
    <location>
        <begin position="1"/>
        <end position="20"/>
    </location>
</feature>
<dbReference type="AlphaFoldDB" id="A0AAV3PIH1"/>
<protein>
    <submittedName>
        <fullName evidence="2">Uncharacterized protein</fullName>
    </submittedName>
</protein>
<dbReference type="EMBL" id="BAABME010017414">
    <property type="protein sequence ID" value="GAA0149973.1"/>
    <property type="molecule type" value="Genomic_DNA"/>
</dbReference>
<feature type="region of interest" description="Disordered" evidence="1">
    <location>
        <begin position="81"/>
        <end position="103"/>
    </location>
</feature>
<feature type="compositionally biased region" description="Low complexity" evidence="1">
    <location>
        <begin position="9"/>
        <end position="20"/>
    </location>
</feature>
<feature type="region of interest" description="Disordered" evidence="1">
    <location>
        <begin position="46"/>
        <end position="67"/>
    </location>
</feature>
<name>A0AAV3PIH1_LITER</name>
<gene>
    <name evidence="2" type="ORF">LIER_37038</name>
</gene>
<reference evidence="2 3" key="1">
    <citation type="submission" date="2024-01" db="EMBL/GenBank/DDBJ databases">
        <title>The complete chloroplast genome sequence of Lithospermum erythrorhizon: insights into the phylogenetic relationship among Boraginaceae species and the maternal lineages of purple gromwells.</title>
        <authorList>
            <person name="Okada T."/>
            <person name="Watanabe K."/>
        </authorList>
    </citation>
    <scope>NUCLEOTIDE SEQUENCE [LARGE SCALE GENOMIC DNA]</scope>
</reference>
<comment type="caution">
    <text evidence="2">The sequence shown here is derived from an EMBL/GenBank/DDBJ whole genome shotgun (WGS) entry which is preliminary data.</text>
</comment>
<evidence type="ECO:0000256" key="1">
    <source>
        <dbReference type="SAM" id="MobiDB-lite"/>
    </source>
</evidence>
<feature type="compositionally biased region" description="Polar residues" evidence="1">
    <location>
        <begin position="90"/>
        <end position="103"/>
    </location>
</feature>
<feature type="compositionally biased region" description="Polar residues" evidence="1">
    <location>
        <begin position="46"/>
        <end position="63"/>
    </location>
</feature>
<keyword evidence="3" id="KW-1185">Reference proteome</keyword>